<sequence>MSSPALHLSAQPIPSSFTQPFALPSGSTSNVAALVSPPRDRTRKSSVQPAVSPKDISAATIQVPATSALVAHLAQPLFSSYREHASRSPPPETPTRSPSPRGYGVSSSRRAAASASHLPLGLGSPPTSPTTPRAVSPTQTRSPSRTPTTQRAIPTSSSTSHLPLGSPTTSSTSNRRPSLDARPISPPTSPSRAASPVTPARSRAVSPTQRNYSPSYGQNRLYNASTTSLASPSNPEHRELIRSATSFLCKEMLKPPSQISKSGLEPKDFEEVEVRLRELARLERIWGRSGAIASSSQVNLAGTASNGVASRSEEKERRLFGEALRDGYVLCQCLNKLFPNTIARIDRREDGFVRTSNVTKFLAACTSIGLSPDKLFHRDDLIEATSECLAPRRRSSKAAPV</sequence>
<dbReference type="EMBL" id="JANSHE010006636">
    <property type="protein sequence ID" value="KAJ2966491.1"/>
    <property type="molecule type" value="Genomic_DNA"/>
</dbReference>
<accession>A0ACC1MJP9</accession>
<proteinExistence type="predicted"/>
<reference evidence="1" key="1">
    <citation type="submission" date="2022-08" db="EMBL/GenBank/DDBJ databases">
        <title>Genome Sequence of Pycnoporus sanguineus.</title>
        <authorList>
            <person name="Buettner E."/>
        </authorList>
    </citation>
    <scope>NUCLEOTIDE SEQUENCE</scope>
    <source>
        <strain evidence="1">CG-C14</strain>
    </source>
</reference>
<organism evidence="1 2">
    <name type="scientific">Trametes sanguinea</name>
    <dbReference type="NCBI Taxonomy" id="158606"/>
    <lineage>
        <taxon>Eukaryota</taxon>
        <taxon>Fungi</taxon>
        <taxon>Dikarya</taxon>
        <taxon>Basidiomycota</taxon>
        <taxon>Agaricomycotina</taxon>
        <taxon>Agaricomycetes</taxon>
        <taxon>Polyporales</taxon>
        <taxon>Polyporaceae</taxon>
        <taxon>Trametes</taxon>
    </lineage>
</organism>
<comment type="caution">
    <text evidence="1">The sequence shown here is derived from an EMBL/GenBank/DDBJ whole genome shotgun (WGS) entry which is preliminary data.</text>
</comment>
<keyword evidence="2" id="KW-1185">Reference proteome</keyword>
<protein>
    <submittedName>
        <fullName evidence="1">Uncharacterized protein</fullName>
    </submittedName>
</protein>
<name>A0ACC1MJP9_9APHY</name>
<evidence type="ECO:0000313" key="2">
    <source>
        <dbReference type="Proteomes" id="UP001144978"/>
    </source>
</evidence>
<gene>
    <name evidence="1" type="ORF">NUW54_g13792</name>
</gene>
<evidence type="ECO:0000313" key="1">
    <source>
        <dbReference type="EMBL" id="KAJ2966491.1"/>
    </source>
</evidence>
<dbReference type="Proteomes" id="UP001144978">
    <property type="component" value="Unassembled WGS sequence"/>
</dbReference>